<organism evidence="9 10">
    <name type="scientific">Capronia coronata CBS 617.96</name>
    <dbReference type="NCBI Taxonomy" id="1182541"/>
    <lineage>
        <taxon>Eukaryota</taxon>
        <taxon>Fungi</taxon>
        <taxon>Dikarya</taxon>
        <taxon>Ascomycota</taxon>
        <taxon>Pezizomycotina</taxon>
        <taxon>Eurotiomycetes</taxon>
        <taxon>Chaetothyriomycetidae</taxon>
        <taxon>Chaetothyriales</taxon>
        <taxon>Herpotrichiellaceae</taxon>
        <taxon>Capronia</taxon>
    </lineage>
</organism>
<dbReference type="Pfam" id="PF07690">
    <property type="entry name" value="MFS_1"/>
    <property type="match status" value="1"/>
</dbReference>
<feature type="transmembrane region" description="Helical" evidence="7">
    <location>
        <begin position="245"/>
        <end position="263"/>
    </location>
</feature>
<dbReference type="eggNOG" id="KOG0255">
    <property type="taxonomic scope" value="Eukaryota"/>
</dbReference>
<reference evidence="9 10" key="1">
    <citation type="submission" date="2013-03" db="EMBL/GenBank/DDBJ databases">
        <title>The Genome Sequence of Capronia coronata CBS 617.96.</title>
        <authorList>
            <consortium name="The Broad Institute Genomics Platform"/>
            <person name="Cuomo C."/>
            <person name="de Hoog S."/>
            <person name="Gorbushina A."/>
            <person name="Walker B."/>
            <person name="Young S.K."/>
            <person name="Zeng Q."/>
            <person name="Gargeya S."/>
            <person name="Fitzgerald M."/>
            <person name="Haas B."/>
            <person name="Abouelleil A."/>
            <person name="Allen A.W."/>
            <person name="Alvarado L."/>
            <person name="Arachchi H.M."/>
            <person name="Berlin A.M."/>
            <person name="Chapman S.B."/>
            <person name="Gainer-Dewar J."/>
            <person name="Goldberg J."/>
            <person name="Griggs A."/>
            <person name="Gujja S."/>
            <person name="Hansen M."/>
            <person name="Howarth C."/>
            <person name="Imamovic A."/>
            <person name="Ireland A."/>
            <person name="Larimer J."/>
            <person name="McCowan C."/>
            <person name="Murphy C."/>
            <person name="Pearson M."/>
            <person name="Poon T.W."/>
            <person name="Priest M."/>
            <person name="Roberts A."/>
            <person name="Saif S."/>
            <person name="Shea T."/>
            <person name="Sisk P."/>
            <person name="Sykes S."/>
            <person name="Wortman J."/>
            <person name="Nusbaum C."/>
            <person name="Birren B."/>
        </authorList>
    </citation>
    <scope>NUCLEOTIDE SEQUENCE [LARGE SCALE GENOMIC DNA]</scope>
    <source>
        <strain evidence="9 10">CBS 617.96</strain>
    </source>
</reference>
<evidence type="ECO:0000256" key="1">
    <source>
        <dbReference type="ARBA" id="ARBA00004141"/>
    </source>
</evidence>
<dbReference type="GO" id="GO:0005886">
    <property type="term" value="C:plasma membrane"/>
    <property type="evidence" value="ECO:0007669"/>
    <property type="project" value="TreeGrafter"/>
</dbReference>
<feature type="transmembrane region" description="Helical" evidence="7">
    <location>
        <begin position="155"/>
        <end position="174"/>
    </location>
</feature>
<keyword evidence="2" id="KW-0813">Transport</keyword>
<dbReference type="CDD" id="cd17323">
    <property type="entry name" value="MFS_Tpo1_MDR_like"/>
    <property type="match status" value="1"/>
</dbReference>
<dbReference type="EMBL" id="AMWN01000008">
    <property type="protein sequence ID" value="EXJ80118.1"/>
    <property type="molecule type" value="Genomic_DNA"/>
</dbReference>
<feature type="domain" description="Major facilitator superfamily (MFS) profile" evidence="8">
    <location>
        <begin position="89"/>
        <end position="511"/>
    </location>
</feature>
<keyword evidence="4 7" id="KW-1133">Transmembrane helix</keyword>
<dbReference type="GO" id="GO:0015203">
    <property type="term" value="F:polyamine transmembrane transporter activity"/>
    <property type="evidence" value="ECO:0007669"/>
    <property type="project" value="TreeGrafter"/>
</dbReference>
<evidence type="ECO:0000256" key="2">
    <source>
        <dbReference type="ARBA" id="ARBA00022448"/>
    </source>
</evidence>
<dbReference type="Gene3D" id="1.20.1720.10">
    <property type="entry name" value="Multidrug resistance protein D"/>
    <property type="match status" value="1"/>
</dbReference>
<protein>
    <recommendedName>
        <fullName evidence="8">Major facilitator superfamily (MFS) profile domain-containing protein</fullName>
    </recommendedName>
</protein>
<comment type="subcellular location">
    <subcellularLocation>
        <location evidence="1">Membrane</location>
        <topology evidence="1">Multi-pass membrane protein</topology>
    </subcellularLocation>
</comment>
<keyword evidence="3 7" id="KW-0812">Transmembrane</keyword>
<dbReference type="OrthoDB" id="3936150at2759"/>
<feature type="transmembrane region" description="Helical" evidence="7">
    <location>
        <begin position="123"/>
        <end position="143"/>
    </location>
</feature>
<evidence type="ECO:0000313" key="10">
    <source>
        <dbReference type="Proteomes" id="UP000019484"/>
    </source>
</evidence>
<dbReference type="PANTHER" id="PTHR23502">
    <property type="entry name" value="MAJOR FACILITATOR SUPERFAMILY"/>
    <property type="match status" value="1"/>
</dbReference>
<name>W9XIR9_9EURO</name>
<dbReference type="PANTHER" id="PTHR23502:SF5">
    <property type="entry name" value="QUINIDINE RESISTANCE PROTEIN 3"/>
    <property type="match status" value="1"/>
</dbReference>
<feature type="transmembrane region" description="Helical" evidence="7">
    <location>
        <begin position="459"/>
        <end position="476"/>
    </location>
</feature>
<accession>W9XIR9</accession>
<dbReference type="RefSeq" id="XP_007727312.1">
    <property type="nucleotide sequence ID" value="XM_007729122.1"/>
</dbReference>
<dbReference type="AlphaFoldDB" id="W9XIR9"/>
<dbReference type="STRING" id="1182541.W9XIR9"/>
<evidence type="ECO:0000313" key="9">
    <source>
        <dbReference type="EMBL" id="EXJ80118.1"/>
    </source>
</evidence>
<dbReference type="FunFam" id="1.20.1250.20:FF:000172">
    <property type="entry name" value="MFS multidrug resistance transporter"/>
    <property type="match status" value="1"/>
</dbReference>
<evidence type="ECO:0000256" key="6">
    <source>
        <dbReference type="SAM" id="MobiDB-lite"/>
    </source>
</evidence>
<evidence type="ECO:0000256" key="5">
    <source>
        <dbReference type="ARBA" id="ARBA00023136"/>
    </source>
</evidence>
<keyword evidence="5 7" id="KW-0472">Membrane</keyword>
<dbReference type="SUPFAM" id="SSF103473">
    <property type="entry name" value="MFS general substrate transporter"/>
    <property type="match status" value="1"/>
</dbReference>
<dbReference type="InterPro" id="IPR011701">
    <property type="entry name" value="MFS"/>
</dbReference>
<evidence type="ECO:0000256" key="3">
    <source>
        <dbReference type="ARBA" id="ARBA00022692"/>
    </source>
</evidence>
<evidence type="ECO:0000259" key="8">
    <source>
        <dbReference type="PROSITE" id="PS50850"/>
    </source>
</evidence>
<dbReference type="InterPro" id="IPR020846">
    <property type="entry name" value="MFS_dom"/>
</dbReference>
<feature type="region of interest" description="Disordered" evidence="6">
    <location>
        <begin position="1"/>
        <end position="47"/>
    </location>
</feature>
<dbReference type="PROSITE" id="PS50850">
    <property type="entry name" value="MFS"/>
    <property type="match status" value="1"/>
</dbReference>
<sequence>MALDEEKAVGSGGELTQAQNPEAGKTPPRPSSRPQSPSGSGIQELSDDSTAPILQQIPRAQRRGLFGQFTLISEVANPNDYPRTTKWLMTVIVALAAATSSIGSSIIYTALAAVAKDLHTTNSVTNLSLAFYLLAMAFTPLWWSSFSETLGRRTIYLVSFSLFTLFSVLSAVSVNMAMLILFRVLSGGAAASVQAVGAGTVSDLWKPHERGRAMGVFYLGPLCGPGIAPIIGGALTGALGWRSTMWFLVIFGGVLFFLIFFCLPETLSRRRPDTQTRRSLSSVAKRLITPLHVLAYLRHPAVFVCVYSAATVFGSFYLVNISIQSAFLLPPYSFTATEVGLVYLVPTLAYALASILGGRWTDSIMAREARKAGRIDAAGKLIYLPEDRLRENIWLAATLYPAGMIWYGWSVDRHLHWAVACVAILFFGVGGMLLFGAATTALTEFMPGRSSSGVALNNFMRSIFGTVGVVIAQPLIDAVGNGWMCTIVGLFAWVTGNVAILCLVVRGPRWRVEMDRKLNAQEK</sequence>
<dbReference type="HOGENOM" id="CLU_008455_8_5_1"/>
<keyword evidence="10" id="KW-1185">Reference proteome</keyword>
<dbReference type="Proteomes" id="UP000019484">
    <property type="component" value="Unassembled WGS sequence"/>
</dbReference>
<feature type="transmembrane region" description="Helical" evidence="7">
    <location>
        <begin position="341"/>
        <end position="361"/>
    </location>
</feature>
<feature type="transmembrane region" description="Helical" evidence="7">
    <location>
        <begin position="216"/>
        <end position="239"/>
    </location>
</feature>
<dbReference type="InterPro" id="IPR036259">
    <property type="entry name" value="MFS_trans_sf"/>
</dbReference>
<comment type="caution">
    <text evidence="9">The sequence shown here is derived from an EMBL/GenBank/DDBJ whole genome shotgun (WGS) entry which is preliminary data.</text>
</comment>
<feature type="transmembrane region" description="Helical" evidence="7">
    <location>
        <begin position="415"/>
        <end position="438"/>
    </location>
</feature>
<feature type="transmembrane region" description="Helical" evidence="7">
    <location>
        <begin position="87"/>
        <end position="111"/>
    </location>
</feature>
<feature type="transmembrane region" description="Helical" evidence="7">
    <location>
        <begin position="180"/>
        <end position="204"/>
    </location>
</feature>
<evidence type="ECO:0000256" key="4">
    <source>
        <dbReference type="ARBA" id="ARBA00022989"/>
    </source>
</evidence>
<feature type="transmembrane region" description="Helical" evidence="7">
    <location>
        <begin position="482"/>
        <end position="505"/>
    </location>
</feature>
<feature type="transmembrane region" description="Helical" evidence="7">
    <location>
        <begin position="301"/>
        <end position="321"/>
    </location>
</feature>
<dbReference type="GO" id="GO:0010509">
    <property type="term" value="P:intracellular polyamine homeostasis"/>
    <property type="evidence" value="ECO:0007669"/>
    <property type="project" value="TreeGrafter"/>
</dbReference>
<feature type="transmembrane region" description="Helical" evidence="7">
    <location>
        <begin position="392"/>
        <end position="409"/>
    </location>
</feature>
<evidence type="ECO:0000256" key="7">
    <source>
        <dbReference type="SAM" id="Phobius"/>
    </source>
</evidence>
<gene>
    <name evidence="9" type="ORF">A1O1_08260</name>
</gene>
<dbReference type="GeneID" id="19163111"/>
<feature type="compositionally biased region" description="Low complexity" evidence="6">
    <location>
        <begin position="32"/>
        <end position="41"/>
    </location>
</feature>
<proteinExistence type="predicted"/>